<name>A0A3N5CYH1_9SPHN</name>
<evidence type="ECO:0000256" key="1">
    <source>
        <dbReference type="SAM" id="Phobius"/>
    </source>
</evidence>
<dbReference type="InterPro" id="IPR007421">
    <property type="entry name" value="Schlafen_AlbA_2_dom"/>
</dbReference>
<keyword evidence="1" id="KW-1133">Transmembrane helix</keyword>
<sequence length="216" mass="24075">MIGRLVNAFAFEMLPMSAIYAVIGGALGLGFGMYHMRLARAQSKVLFLERELDEELPLLIARGEGERLEFKSSLRWDRRENRVNRSLQQVVLKTVAGFLNHEGGTLLIGVGDDGNITGIEADMQTLKHANRDGFERLVMDLVKDGFGGHACALVHCRFHEMTEKTVCRVIAERSADPVYLVEGGTARLMLRIGNSTRELDVREAQAHLRNRSPGRA</sequence>
<keyword evidence="3" id="KW-0547">Nucleotide-binding</keyword>
<evidence type="ECO:0000259" key="2">
    <source>
        <dbReference type="Pfam" id="PF04326"/>
    </source>
</evidence>
<gene>
    <name evidence="3" type="ORF">EG799_08875</name>
</gene>
<proteinExistence type="predicted"/>
<dbReference type="EMBL" id="RPFZ01000001">
    <property type="protein sequence ID" value="RPF71719.1"/>
    <property type="molecule type" value="Genomic_DNA"/>
</dbReference>
<keyword evidence="1" id="KW-0472">Membrane</keyword>
<comment type="caution">
    <text evidence="3">The sequence shown here is derived from an EMBL/GenBank/DDBJ whole genome shotgun (WGS) entry which is preliminary data.</text>
</comment>
<dbReference type="RefSeq" id="WP_123880436.1">
    <property type="nucleotide sequence ID" value="NZ_RPFZ01000001.1"/>
</dbReference>
<keyword evidence="4" id="KW-1185">Reference proteome</keyword>
<dbReference type="InterPro" id="IPR038461">
    <property type="entry name" value="Schlafen_AlbA_2_dom_sf"/>
</dbReference>
<dbReference type="PANTHER" id="PTHR30595:SF6">
    <property type="entry name" value="SCHLAFEN ALBA-2 DOMAIN-CONTAINING PROTEIN"/>
    <property type="match status" value="1"/>
</dbReference>
<keyword evidence="3" id="KW-0067">ATP-binding</keyword>
<organism evidence="3 4">
    <name type="scientific">Aurantiacibacter spongiae</name>
    <dbReference type="NCBI Taxonomy" id="2488860"/>
    <lineage>
        <taxon>Bacteria</taxon>
        <taxon>Pseudomonadati</taxon>
        <taxon>Pseudomonadota</taxon>
        <taxon>Alphaproteobacteria</taxon>
        <taxon>Sphingomonadales</taxon>
        <taxon>Erythrobacteraceae</taxon>
        <taxon>Aurantiacibacter</taxon>
    </lineage>
</organism>
<dbReference type="Proteomes" id="UP000275232">
    <property type="component" value="Unassembled WGS sequence"/>
</dbReference>
<evidence type="ECO:0000313" key="3">
    <source>
        <dbReference type="EMBL" id="RPF71719.1"/>
    </source>
</evidence>
<accession>A0A3N5CYH1</accession>
<dbReference type="Gene3D" id="3.30.950.30">
    <property type="entry name" value="Schlafen, AAA domain"/>
    <property type="match status" value="1"/>
</dbReference>
<feature type="transmembrane region" description="Helical" evidence="1">
    <location>
        <begin position="13"/>
        <end position="34"/>
    </location>
</feature>
<feature type="domain" description="Schlafen AlbA-2" evidence="2">
    <location>
        <begin position="64"/>
        <end position="199"/>
    </location>
</feature>
<protein>
    <submittedName>
        <fullName evidence="3">ATP-binding protein</fullName>
    </submittedName>
</protein>
<dbReference type="OrthoDB" id="9798761at2"/>
<dbReference type="Pfam" id="PF04326">
    <property type="entry name" value="SLFN_AlbA_2"/>
    <property type="match status" value="1"/>
</dbReference>
<keyword evidence="1" id="KW-0812">Transmembrane</keyword>
<dbReference type="PANTHER" id="PTHR30595">
    <property type="entry name" value="GLPR-RELATED TRANSCRIPTIONAL REPRESSOR"/>
    <property type="match status" value="1"/>
</dbReference>
<reference evidence="3 4" key="1">
    <citation type="submission" date="2018-11" db="EMBL/GenBank/DDBJ databases">
        <title>Erythrobacter spongiae sp. nov., isolated from a marine sponge.</title>
        <authorList>
            <person name="Zhuang L."/>
            <person name="Luo L."/>
        </authorList>
    </citation>
    <scope>NUCLEOTIDE SEQUENCE [LARGE SCALE GENOMIC DNA]</scope>
    <source>
        <strain evidence="3 4">HN-E23</strain>
    </source>
</reference>
<evidence type="ECO:0000313" key="4">
    <source>
        <dbReference type="Proteomes" id="UP000275232"/>
    </source>
</evidence>
<dbReference type="AlphaFoldDB" id="A0A3N5CYH1"/>
<dbReference type="GO" id="GO:0005524">
    <property type="term" value="F:ATP binding"/>
    <property type="evidence" value="ECO:0007669"/>
    <property type="project" value="UniProtKB-KW"/>
</dbReference>